<proteinExistence type="predicted"/>
<organism evidence="1 2">
    <name type="scientific">Allacma fusca</name>
    <dbReference type="NCBI Taxonomy" id="39272"/>
    <lineage>
        <taxon>Eukaryota</taxon>
        <taxon>Metazoa</taxon>
        <taxon>Ecdysozoa</taxon>
        <taxon>Arthropoda</taxon>
        <taxon>Hexapoda</taxon>
        <taxon>Collembola</taxon>
        <taxon>Symphypleona</taxon>
        <taxon>Sminthuridae</taxon>
        <taxon>Allacma</taxon>
    </lineage>
</organism>
<keyword evidence="2" id="KW-1185">Reference proteome</keyword>
<protein>
    <submittedName>
        <fullName evidence="1">Uncharacterized protein</fullName>
    </submittedName>
</protein>
<evidence type="ECO:0000313" key="1">
    <source>
        <dbReference type="EMBL" id="CAG7819645.1"/>
    </source>
</evidence>
<accession>A0A8J2KQV9</accession>
<dbReference type="Proteomes" id="UP000708208">
    <property type="component" value="Unassembled WGS sequence"/>
</dbReference>
<reference evidence="1" key="1">
    <citation type="submission" date="2021-06" db="EMBL/GenBank/DDBJ databases">
        <authorList>
            <person name="Hodson N. C."/>
            <person name="Mongue J. A."/>
            <person name="Jaron S. K."/>
        </authorList>
    </citation>
    <scope>NUCLEOTIDE SEQUENCE</scope>
</reference>
<dbReference type="EMBL" id="CAJVCH010455724">
    <property type="protein sequence ID" value="CAG7819645.1"/>
    <property type="molecule type" value="Genomic_DNA"/>
</dbReference>
<sequence>MPSKQCGIPRDWSKSEQLSVSEKISLKSGSVSTSARFINSVSDLYAADEIDALLDEIRDLEPISVGTDDLQDFEIDGSVSRLPYNSMTCDSRTSVHSWDSHALYSHHNRMDDIERRSVGGPVSIYCDSNHLKTPIGILRIILLVSENRRACY</sequence>
<comment type="caution">
    <text evidence="1">The sequence shown here is derived from an EMBL/GenBank/DDBJ whole genome shotgun (WGS) entry which is preliminary data.</text>
</comment>
<evidence type="ECO:0000313" key="2">
    <source>
        <dbReference type="Proteomes" id="UP000708208"/>
    </source>
</evidence>
<gene>
    <name evidence="1" type="ORF">AFUS01_LOCUS30077</name>
</gene>
<name>A0A8J2KQV9_9HEXA</name>
<dbReference type="OrthoDB" id="6347385at2759"/>
<dbReference type="AlphaFoldDB" id="A0A8J2KQV9"/>